<organism evidence="1 2">
    <name type="scientific">Carpinus fangiana</name>
    <dbReference type="NCBI Taxonomy" id="176857"/>
    <lineage>
        <taxon>Eukaryota</taxon>
        <taxon>Viridiplantae</taxon>
        <taxon>Streptophyta</taxon>
        <taxon>Embryophyta</taxon>
        <taxon>Tracheophyta</taxon>
        <taxon>Spermatophyta</taxon>
        <taxon>Magnoliopsida</taxon>
        <taxon>eudicotyledons</taxon>
        <taxon>Gunneridae</taxon>
        <taxon>Pentapetalae</taxon>
        <taxon>rosids</taxon>
        <taxon>fabids</taxon>
        <taxon>Fagales</taxon>
        <taxon>Betulaceae</taxon>
        <taxon>Carpinus</taxon>
    </lineage>
</organism>
<proteinExistence type="predicted"/>
<protein>
    <submittedName>
        <fullName evidence="1">Uncharacterized protein</fullName>
    </submittedName>
</protein>
<dbReference type="AlphaFoldDB" id="A0A5N6KXR8"/>
<evidence type="ECO:0000313" key="1">
    <source>
        <dbReference type="EMBL" id="KAB8356482.1"/>
    </source>
</evidence>
<name>A0A5N6KXR8_9ROSI</name>
<gene>
    <name evidence="1" type="ORF">FH972_024065</name>
</gene>
<sequence length="140" mass="14637">MPNHNLQETLQALTAVLYDVVAEAVCEYLAGQRRDGNAGRLALEEVAEVLKVGVAPADGGGLELERGDVGAAEDLIGGVHVAADAVGLWIADLLVISLCLSGKPDCVAACKKAQGLEYLNLEKVLGRAVDLFKRLCAGVR</sequence>
<evidence type="ECO:0000313" key="2">
    <source>
        <dbReference type="Proteomes" id="UP000327013"/>
    </source>
</evidence>
<keyword evidence="2" id="KW-1185">Reference proteome</keyword>
<dbReference type="OrthoDB" id="10612302at2759"/>
<reference evidence="1 2" key="1">
    <citation type="submission" date="2019-06" db="EMBL/GenBank/DDBJ databases">
        <title>A chromosomal-level reference genome of Carpinus fangiana (Coryloideae, Betulaceae).</title>
        <authorList>
            <person name="Yang X."/>
            <person name="Wang Z."/>
            <person name="Zhang L."/>
            <person name="Hao G."/>
            <person name="Liu J."/>
            <person name="Yang Y."/>
        </authorList>
    </citation>
    <scope>NUCLEOTIDE SEQUENCE [LARGE SCALE GENOMIC DNA]</scope>
    <source>
        <strain evidence="1">Cfa_2016G</strain>
        <tissue evidence="1">Leaf</tissue>
    </source>
</reference>
<dbReference type="Proteomes" id="UP000327013">
    <property type="component" value="Unassembled WGS sequence"/>
</dbReference>
<comment type="caution">
    <text evidence="1">The sequence shown here is derived from an EMBL/GenBank/DDBJ whole genome shotgun (WGS) entry which is preliminary data.</text>
</comment>
<dbReference type="EMBL" id="VIBQ01000016">
    <property type="protein sequence ID" value="KAB8356482.1"/>
    <property type="molecule type" value="Genomic_DNA"/>
</dbReference>
<accession>A0A5N6KXR8</accession>